<dbReference type="Proteomes" id="UP000244090">
    <property type="component" value="Unassembled WGS sequence"/>
</dbReference>
<protein>
    <recommendedName>
        <fullName evidence="3">Lipoprotein</fullName>
    </recommendedName>
</protein>
<dbReference type="AlphaFoldDB" id="A0A2T6C6Y6"/>
<dbReference type="OrthoDB" id="1160950at2"/>
<gene>
    <name evidence="1" type="ORF">C8N46_101699</name>
</gene>
<dbReference type="RefSeq" id="WP_146169711.1">
    <property type="nucleotide sequence ID" value="NZ_QBKT01000001.1"/>
</dbReference>
<name>A0A2T6C6Y6_9FLAO</name>
<evidence type="ECO:0008006" key="3">
    <source>
        <dbReference type="Google" id="ProtNLM"/>
    </source>
</evidence>
<proteinExistence type="predicted"/>
<accession>A0A2T6C6Y6</accession>
<comment type="caution">
    <text evidence="1">The sequence shown here is derived from an EMBL/GenBank/DDBJ whole genome shotgun (WGS) entry which is preliminary data.</text>
</comment>
<reference evidence="1 2" key="1">
    <citation type="submission" date="2018-04" db="EMBL/GenBank/DDBJ databases">
        <title>Genomic Encyclopedia of Archaeal and Bacterial Type Strains, Phase II (KMG-II): from individual species to whole genera.</title>
        <authorList>
            <person name="Goeker M."/>
        </authorList>
    </citation>
    <scope>NUCLEOTIDE SEQUENCE [LARGE SCALE GENOMIC DNA]</scope>
    <source>
        <strain evidence="1 2">DSM 25731</strain>
    </source>
</reference>
<sequence>MKKLVYILCVLFGVMSCTNTSNERVVTEDYKFFNLAVDGWKSKQINQYINTINYTATEVPLHYYILKDNQNFEPKAIDSLYKLHKNERIVEIEFHHDEEKDLLGEAFTDLPYDKAVEYMSFKLDKDFQVITSSNDTIPCSGVLFERNFKVAPFKRALLYFGNIPENDQIQLLYNDQLFGNGIIKFNFKSTPLKL</sequence>
<keyword evidence="2" id="KW-1185">Reference proteome</keyword>
<organism evidence="1 2">
    <name type="scientific">Kordia periserrulae</name>
    <dbReference type="NCBI Taxonomy" id="701523"/>
    <lineage>
        <taxon>Bacteria</taxon>
        <taxon>Pseudomonadati</taxon>
        <taxon>Bacteroidota</taxon>
        <taxon>Flavobacteriia</taxon>
        <taxon>Flavobacteriales</taxon>
        <taxon>Flavobacteriaceae</taxon>
        <taxon>Kordia</taxon>
    </lineage>
</organism>
<dbReference type="PROSITE" id="PS51257">
    <property type="entry name" value="PROKAR_LIPOPROTEIN"/>
    <property type="match status" value="1"/>
</dbReference>
<dbReference type="EMBL" id="QBKT01000001">
    <property type="protein sequence ID" value="PTX64089.1"/>
    <property type="molecule type" value="Genomic_DNA"/>
</dbReference>
<evidence type="ECO:0000313" key="1">
    <source>
        <dbReference type="EMBL" id="PTX64089.1"/>
    </source>
</evidence>
<evidence type="ECO:0000313" key="2">
    <source>
        <dbReference type="Proteomes" id="UP000244090"/>
    </source>
</evidence>